<dbReference type="GO" id="GO:0005737">
    <property type="term" value="C:cytoplasm"/>
    <property type="evidence" value="ECO:0007669"/>
    <property type="project" value="UniProtKB-SubCell"/>
</dbReference>
<dbReference type="AlphaFoldDB" id="A0A6A6UAQ9"/>
<dbReference type="InterPro" id="IPR029058">
    <property type="entry name" value="AB_hydrolase_fold"/>
</dbReference>
<keyword evidence="9" id="KW-0443">Lipid metabolism</keyword>
<evidence type="ECO:0000256" key="5">
    <source>
        <dbReference type="ARBA" id="ARBA00022487"/>
    </source>
</evidence>
<dbReference type="InterPro" id="IPR050565">
    <property type="entry name" value="LYPA1-2/EST-like"/>
</dbReference>
<name>A0A6A6UAQ9_9PEZI</name>
<gene>
    <name evidence="14" type="ORF">BT63DRAFT_248852</name>
</gene>
<evidence type="ECO:0000256" key="8">
    <source>
        <dbReference type="ARBA" id="ARBA00022832"/>
    </source>
</evidence>
<evidence type="ECO:0000256" key="1">
    <source>
        <dbReference type="ARBA" id="ARBA00004496"/>
    </source>
</evidence>
<dbReference type="PANTHER" id="PTHR10655:SF17">
    <property type="entry name" value="LYSOPHOSPHOLIPASE-LIKE PROTEIN 1"/>
    <property type="match status" value="1"/>
</dbReference>
<dbReference type="InterPro" id="IPR003140">
    <property type="entry name" value="PLipase/COase/thioEstase"/>
</dbReference>
<organism evidence="14 15">
    <name type="scientific">Microthyrium microscopicum</name>
    <dbReference type="NCBI Taxonomy" id="703497"/>
    <lineage>
        <taxon>Eukaryota</taxon>
        <taxon>Fungi</taxon>
        <taxon>Dikarya</taxon>
        <taxon>Ascomycota</taxon>
        <taxon>Pezizomycotina</taxon>
        <taxon>Dothideomycetes</taxon>
        <taxon>Dothideomycetes incertae sedis</taxon>
        <taxon>Microthyriales</taxon>
        <taxon>Microthyriaceae</taxon>
        <taxon>Microthyrium</taxon>
    </lineage>
</organism>
<evidence type="ECO:0000256" key="7">
    <source>
        <dbReference type="ARBA" id="ARBA00022801"/>
    </source>
</evidence>
<evidence type="ECO:0000256" key="10">
    <source>
        <dbReference type="ARBA" id="ARBA00029392"/>
    </source>
</evidence>
<dbReference type="GO" id="GO:0052689">
    <property type="term" value="F:carboxylic ester hydrolase activity"/>
    <property type="evidence" value="ECO:0007669"/>
    <property type="project" value="UniProtKB-KW"/>
</dbReference>
<evidence type="ECO:0000256" key="2">
    <source>
        <dbReference type="ARBA" id="ARBA00006499"/>
    </source>
</evidence>
<keyword evidence="7" id="KW-0378">Hydrolase</keyword>
<dbReference type="PANTHER" id="PTHR10655">
    <property type="entry name" value="LYSOPHOSPHOLIPASE-RELATED"/>
    <property type="match status" value="1"/>
</dbReference>
<evidence type="ECO:0000313" key="15">
    <source>
        <dbReference type="Proteomes" id="UP000799302"/>
    </source>
</evidence>
<dbReference type="Proteomes" id="UP000799302">
    <property type="component" value="Unassembled WGS sequence"/>
</dbReference>
<accession>A0A6A6UAQ9</accession>
<comment type="catalytic activity">
    <reaction evidence="12">
        <text>S-hexadecanoyl-L-cysteinyl-[protein] + H2O = L-cysteinyl-[protein] + hexadecanoate + H(+)</text>
        <dbReference type="Rhea" id="RHEA:19233"/>
        <dbReference type="Rhea" id="RHEA-COMP:10131"/>
        <dbReference type="Rhea" id="RHEA-COMP:11032"/>
        <dbReference type="ChEBI" id="CHEBI:7896"/>
        <dbReference type="ChEBI" id="CHEBI:15377"/>
        <dbReference type="ChEBI" id="CHEBI:15378"/>
        <dbReference type="ChEBI" id="CHEBI:29950"/>
        <dbReference type="ChEBI" id="CHEBI:74151"/>
        <dbReference type="EC" id="3.1.2.22"/>
    </reaction>
</comment>
<keyword evidence="5" id="KW-0719">Serine esterase</keyword>
<reference evidence="14" key="1">
    <citation type="journal article" date="2020" name="Stud. Mycol.">
        <title>101 Dothideomycetes genomes: a test case for predicting lifestyles and emergence of pathogens.</title>
        <authorList>
            <person name="Haridas S."/>
            <person name="Albert R."/>
            <person name="Binder M."/>
            <person name="Bloem J."/>
            <person name="Labutti K."/>
            <person name="Salamov A."/>
            <person name="Andreopoulos B."/>
            <person name="Baker S."/>
            <person name="Barry K."/>
            <person name="Bills G."/>
            <person name="Bluhm B."/>
            <person name="Cannon C."/>
            <person name="Castanera R."/>
            <person name="Culley D."/>
            <person name="Daum C."/>
            <person name="Ezra D."/>
            <person name="Gonzalez J."/>
            <person name="Henrissat B."/>
            <person name="Kuo A."/>
            <person name="Liang C."/>
            <person name="Lipzen A."/>
            <person name="Lutzoni F."/>
            <person name="Magnuson J."/>
            <person name="Mondo S."/>
            <person name="Nolan M."/>
            <person name="Ohm R."/>
            <person name="Pangilinan J."/>
            <person name="Park H.-J."/>
            <person name="Ramirez L."/>
            <person name="Alfaro M."/>
            <person name="Sun H."/>
            <person name="Tritt A."/>
            <person name="Yoshinaga Y."/>
            <person name="Zwiers L.-H."/>
            <person name="Turgeon B."/>
            <person name="Goodwin S."/>
            <person name="Spatafora J."/>
            <person name="Crous P."/>
            <person name="Grigoriev I."/>
        </authorList>
    </citation>
    <scope>NUCLEOTIDE SEQUENCE</scope>
    <source>
        <strain evidence="14">CBS 115976</strain>
    </source>
</reference>
<keyword evidence="15" id="KW-1185">Reference proteome</keyword>
<evidence type="ECO:0000256" key="3">
    <source>
        <dbReference type="ARBA" id="ARBA00012423"/>
    </source>
</evidence>
<evidence type="ECO:0000256" key="12">
    <source>
        <dbReference type="ARBA" id="ARBA00047337"/>
    </source>
</evidence>
<evidence type="ECO:0000256" key="6">
    <source>
        <dbReference type="ARBA" id="ARBA00022490"/>
    </source>
</evidence>
<keyword evidence="6" id="KW-0963">Cytoplasm</keyword>
<evidence type="ECO:0000256" key="11">
    <source>
        <dbReference type="ARBA" id="ARBA00031195"/>
    </source>
</evidence>
<comment type="similarity">
    <text evidence="2">Belongs to the AB hydrolase superfamily. AB hydrolase 2 family.</text>
</comment>
<dbReference type="EMBL" id="MU004235">
    <property type="protein sequence ID" value="KAF2669040.1"/>
    <property type="molecule type" value="Genomic_DNA"/>
</dbReference>
<dbReference type="Gene3D" id="3.40.50.1820">
    <property type="entry name" value="alpha/beta hydrolase"/>
    <property type="match status" value="1"/>
</dbReference>
<dbReference type="GO" id="GO:0008474">
    <property type="term" value="F:palmitoyl-(protein) hydrolase activity"/>
    <property type="evidence" value="ECO:0007669"/>
    <property type="project" value="UniProtKB-EC"/>
</dbReference>
<evidence type="ECO:0000256" key="9">
    <source>
        <dbReference type="ARBA" id="ARBA00023098"/>
    </source>
</evidence>
<comment type="function">
    <text evidence="10">Hydrolyzes fatty acids from S-acylated cysteine residues in proteins with a strong preference for palmitoylated G-alpha proteins over other acyl substrates. Mediates the deacylation of G-alpha proteins such as GPA1 in vivo, but has weak or no activity toward palmitoylated Ras proteins. Has weak lysophospholipase activity in vitro; however such activity may not exist in vivo.</text>
</comment>
<dbReference type="EC" id="3.1.2.22" evidence="3"/>
<dbReference type="GO" id="GO:0006631">
    <property type="term" value="P:fatty acid metabolic process"/>
    <property type="evidence" value="ECO:0007669"/>
    <property type="project" value="UniProtKB-KW"/>
</dbReference>
<comment type="subcellular location">
    <subcellularLocation>
        <location evidence="1">Cytoplasm</location>
    </subcellularLocation>
</comment>
<proteinExistence type="inferred from homology"/>
<feature type="domain" description="Phospholipase/carboxylesterase/thioesterase" evidence="13">
    <location>
        <begin position="4"/>
        <end position="222"/>
    </location>
</feature>
<evidence type="ECO:0000256" key="4">
    <source>
        <dbReference type="ARBA" id="ARBA00014923"/>
    </source>
</evidence>
<dbReference type="FunFam" id="3.40.50.1820:FF:000010">
    <property type="entry name" value="Acyl-protein thioesterase 2"/>
    <property type="match status" value="1"/>
</dbReference>
<evidence type="ECO:0000259" key="13">
    <source>
        <dbReference type="Pfam" id="PF02230"/>
    </source>
</evidence>
<evidence type="ECO:0000313" key="14">
    <source>
        <dbReference type="EMBL" id="KAF2669040.1"/>
    </source>
</evidence>
<sequence>MAPAIIIPASGNHTATLIVAHGLGDSGAGWAFLAQQLNAKKFSHVKFIFPNAPQIPITLNGGMSMPGWYDIKSLSGINAEQDKDNIVKSQQVFHKMIDAEVDAGIPADRIAIGGFSQGGAMSLFSGLTYPKKLAGIFGLSCYLLLQKEFQQFVAEGGDANKETEIFMAHGSDDPVVMFEYGKLSAEVLKKSGYNVDFKVYQGMGHSACPEELEELETYLGTVIPATTTTAPSQGNL</sequence>
<protein>
    <recommendedName>
        <fullName evidence="4">Acyl-protein thioesterase 1</fullName>
        <ecNumber evidence="3">3.1.2.22</ecNumber>
    </recommendedName>
    <alternativeName>
        <fullName evidence="11">Palmitoyl-protein hydrolase</fullName>
    </alternativeName>
</protein>
<dbReference type="SUPFAM" id="SSF53474">
    <property type="entry name" value="alpha/beta-Hydrolases"/>
    <property type="match status" value="1"/>
</dbReference>
<dbReference type="OrthoDB" id="2418081at2759"/>
<dbReference type="Pfam" id="PF02230">
    <property type="entry name" value="Abhydrolase_2"/>
    <property type="match status" value="1"/>
</dbReference>
<keyword evidence="8" id="KW-0276">Fatty acid metabolism</keyword>